<evidence type="ECO:0000256" key="2">
    <source>
        <dbReference type="ARBA" id="ARBA00022723"/>
    </source>
</evidence>
<feature type="domain" description="4Fe-4S ferredoxin-type" evidence="5">
    <location>
        <begin position="72"/>
        <end position="100"/>
    </location>
</feature>
<feature type="domain" description="4Fe-4S ferredoxin-type" evidence="5">
    <location>
        <begin position="298"/>
        <end position="327"/>
    </location>
</feature>
<accession>A0A497ENS0</accession>
<keyword evidence="1" id="KW-0004">4Fe-4S</keyword>
<dbReference type="GO" id="GO:0046872">
    <property type="term" value="F:metal ion binding"/>
    <property type="evidence" value="ECO:0007669"/>
    <property type="project" value="UniProtKB-KW"/>
</dbReference>
<feature type="domain" description="4Fe-4S ferredoxin-type" evidence="5">
    <location>
        <begin position="264"/>
        <end position="293"/>
    </location>
</feature>
<dbReference type="EMBL" id="QMQV01000050">
    <property type="protein sequence ID" value="RLE49044.1"/>
    <property type="molecule type" value="Genomic_DNA"/>
</dbReference>
<dbReference type="PROSITE" id="PS00198">
    <property type="entry name" value="4FE4S_FER_1"/>
    <property type="match status" value="1"/>
</dbReference>
<dbReference type="InterPro" id="IPR043256">
    <property type="entry name" value="MvhB-like"/>
</dbReference>
<evidence type="ECO:0000313" key="7">
    <source>
        <dbReference type="Proteomes" id="UP000278475"/>
    </source>
</evidence>
<dbReference type="PIRSF" id="PIRSF005658">
    <property type="entry name" value="FwdF"/>
    <property type="match status" value="1"/>
</dbReference>
<sequence>MVVVAVEAVVKAKPSTISKRKIVRDLSKCKFCGLCSYKCPPYAIRFDPGALSVCTECGICVEVCPIKAIDPYKGEFKPSCTRCLRCLRECPVGAIYLDEGKLKIRKGPREPFIVNCSLCGLCAQNCPTGALTYDGTRMKFDPSLCNACGKCVEVCPVRTIKLKAEERTVSGWCMFCGYCVKICPAKALSIKTVSWNGEIKDTCIKCGTCASVCPTKAIEFHPLMDAKPKVDLSKCILCELCASHCPVDAIPILSTLPKRELRRKRVDIREEICVSCGLCVNACSSANKGVSAIKLVDGFPKVDESLCTGCGACAAICPADAIRVVKVYDCDKVCGVASSVVIVP</sequence>
<keyword evidence="4" id="KW-0411">Iron-sulfur</keyword>
<feature type="domain" description="4Fe-4S ferredoxin-type" evidence="5">
    <location>
        <begin position="173"/>
        <end position="190"/>
    </location>
</feature>
<comment type="caution">
    <text evidence="6">The sequence shown here is derived from an EMBL/GenBank/DDBJ whole genome shotgun (WGS) entry which is preliminary data.</text>
</comment>
<dbReference type="Pfam" id="PF12838">
    <property type="entry name" value="Fer4_7"/>
    <property type="match status" value="1"/>
</dbReference>
<dbReference type="Gene3D" id="3.30.70.20">
    <property type="match status" value="6"/>
</dbReference>
<dbReference type="PRINTS" id="PR01868">
    <property type="entry name" value="ABCEFAMILY"/>
</dbReference>
<evidence type="ECO:0000256" key="3">
    <source>
        <dbReference type="ARBA" id="ARBA00023004"/>
    </source>
</evidence>
<dbReference type="GO" id="GO:0016491">
    <property type="term" value="F:oxidoreductase activity"/>
    <property type="evidence" value="ECO:0007669"/>
    <property type="project" value="UniProtKB-ARBA"/>
</dbReference>
<dbReference type="Pfam" id="PF13237">
    <property type="entry name" value="Fer4_10"/>
    <property type="match status" value="2"/>
</dbReference>
<dbReference type="PROSITE" id="PS51379">
    <property type="entry name" value="4FE4S_FER_2"/>
    <property type="match status" value="10"/>
</dbReference>
<feature type="domain" description="4Fe-4S ferredoxin-type" evidence="5">
    <location>
        <begin position="136"/>
        <end position="165"/>
    </location>
</feature>
<organism evidence="6 7">
    <name type="scientific">Thermoproteota archaeon</name>
    <dbReference type="NCBI Taxonomy" id="2056631"/>
    <lineage>
        <taxon>Archaea</taxon>
        <taxon>Thermoproteota</taxon>
    </lineage>
</organism>
<name>A0A497ENS0_9CREN</name>
<dbReference type="InterPro" id="IPR017900">
    <property type="entry name" value="4Fe4S_Fe_S_CS"/>
</dbReference>
<dbReference type="Pfam" id="PF13187">
    <property type="entry name" value="Fer4_9"/>
    <property type="match status" value="1"/>
</dbReference>
<dbReference type="AlphaFoldDB" id="A0A497ENS0"/>
<dbReference type="InterPro" id="IPR017896">
    <property type="entry name" value="4Fe4S_Fe-S-bd"/>
</dbReference>
<dbReference type="InterPro" id="IPR050572">
    <property type="entry name" value="Fe-S_Ferredoxin"/>
</dbReference>
<gene>
    <name evidence="6" type="ORF">DRJ31_05980</name>
</gene>
<feature type="domain" description="4Fe-4S ferredoxin-type" evidence="5">
    <location>
        <begin position="20"/>
        <end position="49"/>
    </location>
</feature>
<dbReference type="PANTHER" id="PTHR43687:SF1">
    <property type="entry name" value="FERREDOXIN III"/>
    <property type="match status" value="1"/>
</dbReference>
<keyword evidence="3" id="KW-0408">Iron</keyword>
<evidence type="ECO:0000256" key="1">
    <source>
        <dbReference type="ARBA" id="ARBA00022485"/>
    </source>
</evidence>
<protein>
    <recommendedName>
        <fullName evidence="5">4Fe-4S ferredoxin-type domain-containing protein</fullName>
    </recommendedName>
</protein>
<reference evidence="6 7" key="1">
    <citation type="submission" date="2018-06" db="EMBL/GenBank/DDBJ databases">
        <title>Extensive metabolic versatility and redundancy in microbially diverse, dynamic hydrothermal sediments.</title>
        <authorList>
            <person name="Dombrowski N."/>
            <person name="Teske A."/>
            <person name="Baker B.J."/>
        </authorList>
    </citation>
    <scope>NUCLEOTIDE SEQUENCE [LARGE SCALE GENOMIC DNA]</scope>
    <source>
        <strain evidence="6">B66_G16</strain>
    </source>
</reference>
<feature type="domain" description="4Fe-4S ferredoxin-type" evidence="5">
    <location>
        <begin position="226"/>
        <end position="255"/>
    </location>
</feature>
<dbReference type="CDD" id="cd10549">
    <property type="entry name" value="MtMvhB_like"/>
    <property type="match status" value="2"/>
</dbReference>
<feature type="domain" description="4Fe-4S ferredoxin-type" evidence="5">
    <location>
        <begin position="191"/>
        <end position="223"/>
    </location>
</feature>
<evidence type="ECO:0000259" key="5">
    <source>
        <dbReference type="PROSITE" id="PS51379"/>
    </source>
</evidence>
<dbReference type="PANTHER" id="PTHR43687">
    <property type="entry name" value="ADENYLYLSULFATE REDUCTASE, BETA SUBUNIT"/>
    <property type="match status" value="1"/>
</dbReference>
<evidence type="ECO:0000256" key="4">
    <source>
        <dbReference type="ARBA" id="ARBA00023014"/>
    </source>
</evidence>
<proteinExistence type="predicted"/>
<dbReference type="Proteomes" id="UP000278475">
    <property type="component" value="Unassembled WGS sequence"/>
</dbReference>
<dbReference type="Pfam" id="PF14697">
    <property type="entry name" value="Fer4_21"/>
    <property type="match status" value="1"/>
</dbReference>
<dbReference type="GO" id="GO:0051539">
    <property type="term" value="F:4 iron, 4 sulfur cluster binding"/>
    <property type="evidence" value="ECO:0007669"/>
    <property type="project" value="UniProtKB-KW"/>
</dbReference>
<feature type="domain" description="4Fe-4S ferredoxin-type" evidence="5">
    <location>
        <begin position="54"/>
        <end position="71"/>
    </location>
</feature>
<evidence type="ECO:0000313" key="6">
    <source>
        <dbReference type="EMBL" id="RLE49044.1"/>
    </source>
</evidence>
<keyword evidence="2" id="KW-0479">Metal-binding</keyword>
<dbReference type="InterPro" id="IPR013283">
    <property type="entry name" value="RLI1"/>
</dbReference>
<feature type="domain" description="4Fe-4S ferredoxin-type" evidence="5">
    <location>
        <begin position="109"/>
        <end position="135"/>
    </location>
</feature>
<dbReference type="SUPFAM" id="SSF54862">
    <property type="entry name" value="4Fe-4S ferredoxins"/>
    <property type="match status" value="3"/>
</dbReference>